<dbReference type="EMBL" id="CAJGYM010000009">
    <property type="protein sequence ID" value="CAD6188658.1"/>
    <property type="molecule type" value="Genomic_DNA"/>
</dbReference>
<protein>
    <submittedName>
        <fullName evidence="1">Uncharacterized protein</fullName>
    </submittedName>
</protein>
<reference evidence="1" key="1">
    <citation type="submission" date="2020-10" db="EMBL/GenBank/DDBJ databases">
        <authorList>
            <person name="Kikuchi T."/>
        </authorList>
    </citation>
    <scope>NUCLEOTIDE SEQUENCE</scope>
    <source>
        <strain evidence="1">NKZ352</strain>
    </source>
</reference>
<name>A0A8S1H1U6_9PELO</name>
<evidence type="ECO:0000313" key="1">
    <source>
        <dbReference type="EMBL" id="CAD6188658.1"/>
    </source>
</evidence>
<dbReference type="AlphaFoldDB" id="A0A8S1H1U6"/>
<evidence type="ECO:0000313" key="2">
    <source>
        <dbReference type="Proteomes" id="UP000835052"/>
    </source>
</evidence>
<organism evidence="1 2">
    <name type="scientific">Caenorhabditis auriculariae</name>
    <dbReference type="NCBI Taxonomy" id="2777116"/>
    <lineage>
        <taxon>Eukaryota</taxon>
        <taxon>Metazoa</taxon>
        <taxon>Ecdysozoa</taxon>
        <taxon>Nematoda</taxon>
        <taxon>Chromadorea</taxon>
        <taxon>Rhabditida</taxon>
        <taxon>Rhabditina</taxon>
        <taxon>Rhabditomorpha</taxon>
        <taxon>Rhabditoidea</taxon>
        <taxon>Rhabditidae</taxon>
        <taxon>Peloderinae</taxon>
        <taxon>Caenorhabditis</taxon>
    </lineage>
</organism>
<comment type="caution">
    <text evidence="1">The sequence shown here is derived from an EMBL/GenBank/DDBJ whole genome shotgun (WGS) entry which is preliminary data.</text>
</comment>
<sequence>MCYIDSAELYLLRRFSDCFLSFTEAVFITAYAGWRSVVAINAGINNERDTKHQFTMHQLPAQKPWMPHSLSHNKTKTVIAFTITDRNFDTSTTNITPPNQRYHDSVTAITLTAYKQLRPVAFASPADRSFQPDQPDWSVPLKDHIANLIN</sequence>
<proteinExistence type="predicted"/>
<keyword evidence="2" id="KW-1185">Reference proteome</keyword>
<gene>
    <name evidence="1" type="ORF">CAUJ_LOCUS4577</name>
</gene>
<dbReference type="Proteomes" id="UP000835052">
    <property type="component" value="Unassembled WGS sequence"/>
</dbReference>
<accession>A0A8S1H1U6</accession>